<reference evidence="3" key="1">
    <citation type="journal article" date="2017" name="Nat. Microbiol.">
        <title>Global analysis of biosynthetic gene clusters reveals vast potential of secondary metabolite production in Penicillium species.</title>
        <authorList>
            <person name="Nielsen J.C."/>
            <person name="Grijseels S."/>
            <person name="Prigent S."/>
            <person name="Ji B."/>
            <person name="Dainat J."/>
            <person name="Nielsen K.F."/>
            <person name="Frisvad J.C."/>
            <person name="Workman M."/>
            <person name="Nielsen J."/>
        </authorList>
    </citation>
    <scope>NUCLEOTIDE SEQUENCE [LARGE SCALE GENOMIC DNA]</scope>
    <source>
        <strain evidence="3">IBT 13039</strain>
    </source>
</reference>
<sequence length="272" mass="30869">MTKTELITDYSIKQILDIFNTTANTISLQPPFNLMLRRALPIHPPIPKPMTAPAPARPKAESPKPLFSGNIPTLQTFTEDTATPTFHSRILPAIEHDHLELESHSNKILSSSNPDEQTRFQNQFVWELARHLIGEELVVYPALIESLPDGQGIADKNRLEHQGVKQQLKAFQGLESTDKRFVPTLKGLMRDWGIHVRHEEEVDLPRLEELLSKEESVELTKSLDRVKIFVPSRSHPLAPTEPFFETAVGLLTAPIDFLADLFRKWPDGKEKK</sequence>
<feature type="domain" description="Hemerythrin-like" evidence="1">
    <location>
        <begin position="94"/>
        <end position="207"/>
    </location>
</feature>
<gene>
    <name evidence="2" type="ORF">PENNAL_c0031G11529</name>
</gene>
<dbReference type="Pfam" id="PF01814">
    <property type="entry name" value="Hemerythrin"/>
    <property type="match status" value="1"/>
</dbReference>
<dbReference type="OMA" id="PAIKHDH"/>
<dbReference type="InterPro" id="IPR012312">
    <property type="entry name" value="Hemerythrin-like"/>
</dbReference>
<comment type="caution">
    <text evidence="2">The sequence shown here is derived from an EMBL/GenBank/DDBJ whole genome shotgun (WGS) entry which is preliminary data.</text>
</comment>
<dbReference type="STRING" id="60175.A0A1V6Y8G8"/>
<dbReference type="PANTHER" id="PTHR35585:SF3">
    <property type="entry name" value="HEMERYTHRIN-LIKE DOMAIN-CONTAINING PROTEIN"/>
    <property type="match status" value="1"/>
</dbReference>
<dbReference type="PANTHER" id="PTHR35585">
    <property type="entry name" value="HHE DOMAIN PROTEIN (AFU_ORTHOLOGUE AFUA_4G00730)"/>
    <property type="match status" value="1"/>
</dbReference>
<dbReference type="AlphaFoldDB" id="A0A1V6Y8G8"/>
<name>A0A1V6Y8G8_PENNA</name>
<dbReference type="Proteomes" id="UP000191691">
    <property type="component" value="Unassembled WGS sequence"/>
</dbReference>
<dbReference type="Gene3D" id="1.20.120.520">
    <property type="entry name" value="nmb1532 protein domain like"/>
    <property type="match status" value="1"/>
</dbReference>
<evidence type="ECO:0000313" key="2">
    <source>
        <dbReference type="EMBL" id="OQE83644.1"/>
    </source>
</evidence>
<proteinExistence type="predicted"/>
<evidence type="ECO:0000259" key="1">
    <source>
        <dbReference type="Pfam" id="PF01814"/>
    </source>
</evidence>
<dbReference type="EMBL" id="MOOB01000031">
    <property type="protein sequence ID" value="OQE83644.1"/>
    <property type="molecule type" value="Genomic_DNA"/>
</dbReference>
<accession>A0A1V6Y8G8</accession>
<organism evidence="2 3">
    <name type="scientific">Penicillium nalgiovense</name>
    <dbReference type="NCBI Taxonomy" id="60175"/>
    <lineage>
        <taxon>Eukaryota</taxon>
        <taxon>Fungi</taxon>
        <taxon>Dikarya</taxon>
        <taxon>Ascomycota</taxon>
        <taxon>Pezizomycotina</taxon>
        <taxon>Eurotiomycetes</taxon>
        <taxon>Eurotiomycetidae</taxon>
        <taxon>Eurotiales</taxon>
        <taxon>Aspergillaceae</taxon>
        <taxon>Penicillium</taxon>
    </lineage>
</organism>
<evidence type="ECO:0000313" key="3">
    <source>
        <dbReference type="Proteomes" id="UP000191691"/>
    </source>
</evidence>
<keyword evidence="3" id="KW-1185">Reference proteome</keyword>
<protein>
    <recommendedName>
        <fullName evidence="1">Hemerythrin-like domain-containing protein</fullName>
    </recommendedName>
</protein>